<evidence type="ECO:0000313" key="3">
    <source>
        <dbReference type="Proteomes" id="UP001211044"/>
    </source>
</evidence>
<gene>
    <name evidence="2" type="ORF">PIG85_03430</name>
</gene>
<dbReference type="GO" id="GO:0035556">
    <property type="term" value="P:intracellular signal transduction"/>
    <property type="evidence" value="ECO:0007669"/>
    <property type="project" value="InterPro"/>
</dbReference>
<name>A0AB38XQW3_9ACTO</name>
<dbReference type="AlphaFoldDB" id="A0AB38XQW3"/>
<sequence>MTQAKASSGSMPGATIDAARNVLIGGRPTMNLKELAEAAGCEVAYAERFWRAMGFPDLKSDEDMFTELDLASLKSWLSLMSELGLKTRSATSLLRAQSHTMDRLVLWQTEAIVQDLVSQYDLDDTTARLLLLDRIDQFTGILEKQVRYAWRRQLAALLTHIDDEVGQRGMEDMTADTYPLRRTMGFVDMVAYTRRSAGLGAEALADLVEGFEFRCRDVVTRNGGRVVKTIGDAVLWVCDDLATGLRVASKLVHTLVTSEELLPVRASLVCGRVVSRSGDIFGPPVNLASRLVDIAPRASIFMDEQTAQMLYADSKFDDSLIWKADPADLRGVGTVVPYFLDWEKYLRTL</sequence>
<dbReference type="Pfam" id="PF00211">
    <property type="entry name" value="Guanylate_cyc"/>
    <property type="match status" value="1"/>
</dbReference>
<dbReference type="Gene3D" id="3.30.70.1230">
    <property type="entry name" value="Nucleotide cyclase"/>
    <property type="match status" value="1"/>
</dbReference>
<dbReference type="RefSeq" id="WP_048707215.1">
    <property type="nucleotide sequence ID" value="NZ_CP116394.1"/>
</dbReference>
<evidence type="ECO:0000259" key="1">
    <source>
        <dbReference type="PROSITE" id="PS50125"/>
    </source>
</evidence>
<dbReference type="Proteomes" id="UP001211044">
    <property type="component" value="Chromosome"/>
</dbReference>
<dbReference type="KEGG" id="wne:PIG85_03430"/>
<dbReference type="InterPro" id="IPR001054">
    <property type="entry name" value="A/G_cyclase"/>
</dbReference>
<dbReference type="CDD" id="cd07302">
    <property type="entry name" value="CHD"/>
    <property type="match status" value="1"/>
</dbReference>
<dbReference type="GO" id="GO:0009190">
    <property type="term" value="P:cyclic nucleotide biosynthetic process"/>
    <property type="evidence" value="ECO:0007669"/>
    <property type="project" value="InterPro"/>
</dbReference>
<feature type="domain" description="Guanylate cyclase" evidence="1">
    <location>
        <begin position="183"/>
        <end position="292"/>
    </location>
</feature>
<dbReference type="GO" id="GO:0004016">
    <property type="term" value="F:adenylate cyclase activity"/>
    <property type="evidence" value="ECO:0007669"/>
    <property type="project" value="UniProtKB-ARBA"/>
</dbReference>
<dbReference type="SUPFAM" id="SSF55073">
    <property type="entry name" value="Nucleotide cyclase"/>
    <property type="match status" value="1"/>
</dbReference>
<reference evidence="2" key="1">
    <citation type="submission" date="2023-01" db="EMBL/GenBank/DDBJ databases">
        <title>Comparative Genomic Analysis of the Clinically-Derived Winkia Strain NY0527 Provides Evidence into the Taxonomic Reassignment of Winkia neuii and Characterizes Their Virulence Traits.</title>
        <authorList>
            <person name="Cai X."/>
            <person name="Peng Y."/>
            <person name="Li M."/>
            <person name="Qiu Y."/>
            <person name="Wang Y."/>
            <person name="Xu L."/>
            <person name="Hou Q."/>
        </authorList>
    </citation>
    <scope>NUCLEOTIDE SEQUENCE</scope>
    <source>
        <strain evidence="2">NY0527</strain>
    </source>
</reference>
<evidence type="ECO:0000313" key="2">
    <source>
        <dbReference type="EMBL" id="WCE46708.1"/>
    </source>
</evidence>
<accession>A0AB38XQW3</accession>
<dbReference type="EMBL" id="CP116394">
    <property type="protein sequence ID" value="WCE46708.1"/>
    <property type="molecule type" value="Genomic_DNA"/>
</dbReference>
<protein>
    <submittedName>
        <fullName evidence="2">Adenylate/guanylate cyclase domain-containing protein</fullName>
    </submittedName>
</protein>
<dbReference type="InterPro" id="IPR029787">
    <property type="entry name" value="Nucleotide_cyclase"/>
</dbReference>
<organism evidence="2 3">
    <name type="scientific">Winkia neuii subsp. anitrata</name>
    <dbReference type="NCBI Taxonomy" id="29318"/>
    <lineage>
        <taxon>Bacteria</taxon>
        <taxon>Bacillati</taxon>
        <taxon>Actinomycetota</taxon>
        <taxon>Actinomycetes</taxon>
        <taxon>Actinomycetales</taxon>
        <taxon>Actinomycetaceae</taxon>
        <taxon>Winkia</taxon>
    </lineage>
</organism>
<proteinExistence type="predicted"/>
<dbReference type="PROSITE" id="PS50125">
    <property type="entry name" value="GUANYLATE_CYCLASE_2"/>
    <property type="match status" value="1"/>
</dbReference>